<dbReference type="PANTHER" id="PTHR33281:SF19">
    <property type="entry name" value="VOLTAGE-DEPENDENT ANION CHANNEL-FORMING PROTEIN YNEE"/>
    <property type="match status" value="1"/>
</dbReference>
<evidence type="ECO:0000256" key="5">
    <source>
        <dbReference type="ARBA" id="ARBA00022989"/>
    </source>
</evidence>
<accession>A0ABT8KV92</accession>
<dbReference type="RefSeq" id="WP_346754720.1">
    <property type="nucleotide sequence ID" value="NZ_JAUJEA010000012.1"/>
</dbReference>
<dbReference type="PANTHER" id="PTHR33281">
    <property type="entry name" value="UPF0187 PROTEIN YNEE"/>
    <property type="match status" value="1"/>
</dbReference>
<comment type="similarity">
    <text evidence="8">Belongs to the anion channel-forming bestrophin (TC 1.A.46) family.</text>
</comment>
<keyword evidence="5 9" id="KW-1133">Transmembrane helix</keyword>
<keyword evidence="11" id="KW-1185">Reference proteome</keyword>
<evidence type="ECO:0000256" key="7">
    <source>
        <dbReference type="ARBA" id="ARBA00023136"/>
    </source>
</evidence>
<feature type="transmembrane region" description="Helical" evidence="9">
    <location>
        <begin position="12"/>
        <end position="36"/>
    </location>
</feature>
<feature type="transmembrane region" description="Helical" evidence="9">
    <location>
        <begin position="242"/>
        <end position="263"/>
    </location>
</feature>
<reference evidence="10" key="1">
    <citation type="submission" date="2023-06" db="EMBL/GenBank/DDBJ databases">
        <title>Genomic of Parafulvivirga corallium.</title>
        <authorList>
            <person name="Wang G."/>
        </authorList>
    </citation>
    <scope>NUCLEOTIDE SEQUENCE</scope>
    <source>
        <strain evidence="10">BMA10</strain>
    </source>
</reference>
<keyword evidence="4 9" id="KW-0812">Transmembrane</keyword>
<dbReference type="EMBL" id="JAUJEA010000012">
    <property type="protein sequence ID" value="MDN5204697.1"/>
    <property type="molecule type" value="Genomic_DNA"/>
</dbReference>
<evidence type="ECO:0000256" key="3">
    <source>
        <dbReference type="ARBA" id="ARBA00022475"/>
    </source>
</evidence>
<dbReference type="Pfam" id="PF25539">
    <property type="entry name" value="Bestrophin_2"/>
    <property type="match status" value="1"/>
</dbReference>
<protein>
    <submittedName>
        <fullName evidence="10">Bestrophin family ion channel</fullName>
    </submittedName>
</protein>
<evidence type="ECO:0000256" key="9">
    <source>
        <dbReference type="SAM" id="Phobius"/>
    </source>
</evidence>
<evidence type="ECO:0000256" key="4">
    <source>
        <dbReference type="ARBA" id="ARBA00022692"/>
    </source>
</evidence>
<evidence type="ECO:0000313" key="10">
    <source>
        <dbReference type="EMBL" id="MDN5204697.1"/>
    </source>
</evidence>
<dbReference type="InterPro" id="IPR044669">
    <property type="entry name" value="YneE/VCCN1/2-like"/>
</dbReference>
<organism evidence="10 11">
    <name type="scientific">Splendidivirga corallicola</name>
    <dbReference type="NCBI Taxonomy" id="3051826"/>
    <lineage>
        <taxon>Bacteria</taxon>
        <taxon>Pseudomonadati</taxon>
        <taxon>Bacteroidota</taxon>
        <taxon>Cytophagia</taxon>
        <taxon>Cytophagales</taxon>
        <taxon>Splendidivirgaceae</taxon>
        <taxon>Splendidivirga</taxon>
    </lineage>
</organism>
<keyword evidence="2" id="KW-0813">Transport</keyword>
<name>A0ABT8KV92_9BACT</name>
<feature type="transmembrane region" description="Helical" evidence="9">
    <location>
        <begin position="216"/>
        <end position="236"/>
    </location>
</feature>
<keyword evidence="6" id="KW-0406">Ion transport</keyword>
<keyword evidence="3" id="KW-1003">Cell membrane</keyword>
<evidence type="ECO:0000256" key="2">
    <source>
        <dbReference type="ARBA" id="ARBA00022448"/>
    </source>
</evidence>
<keyword evidence="7 9" id="KW-0472">Membrane</keyword>
<evidence type="ECO:0000256" key="8">
    <source>
        <dbReference type="ARBA" id="ARBA00034708"/>
    </source>
</evidence>
<dbReference type="Proteomes" id="UP001172082">
    <property type="component" value="Unassembled WGS sequence"/>
</dbReference>
<comment type="caution">
    <text evidence="10">The sequence shown here is derived from an EMBL/GenBank/DDBJ whole genome shotgun (WGS) entry which is preliminary data.</text>
</comment>
<comment type="subcellular location">
    <subcellularLocation>
        <location evidence="1">Cell membrane</location>
        <topology evidence="1">Multi-pass membrane protein</topology>
    </subcellularLocation>
</comment>
<evidence type="ECO:0000256" key="1">
    <source>
        <dbReference type="ARBA" id="ARBA00004651"/>
    </source>
</evidence>
<evidence type="ECO:0000256" key="6">
    <source>
        <dbReference type="ARBA" id="ARBA00023065"/>
    </source>
</evidence>
<sequence>MIVKRNFNPVKIWWYIKQPMWFVILWSFAVWLFYFTTKTKEMALSFTPISVLGSALAIFIAFRNNAAYSRWWEARQIWGALVNHSREFARMVSNFVDVQIRAYPDQKKTMIAFKKELVYRQIAFVHALRLHLRKQHNWNEVKPFLKDDEYAKIISVSNKPNMINMLNGDCLRKGQDQKMLEWFHTFQIEGNLTQFAHHLGKCERIKNTPLPRQYDFFTRLFVYFFVTLLPFGLLNIFQQEYFLSTTWLVVPLSILIGGVFIIMERTGAANENPFENLVTDVPLTAICNTIERDLREMLGEEDLPPKLQPVDGYLF</sequence>
<gene>
    <name evidence="10" type="ORF">QQ008_25120</name>
</gene>
<evidence type="ECO:0000313" key="11">
    <source>
        <dbReference type="Proteomes" id="UP001172082"/>
    </source>
</evidence>
<proteinExistence type="inferred from homology"/>
<feature type="transmembrane region" description="Helical" evidence="9">
    <location>
        <begin position="42"/>
        <end position="62"/>
    </location>
</feature>